<dbReference type="Gene3D" id="2.40.160.50">
    <property type="entry name" value="membrane protein fhac: a member of the omp85/tpsb transporter family"/>
    <property type="match status" value="1"/>
</dbReference>
<dbReference type="PANTHER" id="PTHR12815:SF47">
    <property type="entry name" value="TRANSLOCATION AND ASSEMBLY MODULE SUBUNIT TAMA"/>
    <property type="match status" value="1"/>
</dbReference>
<name>A0A517TAA7_9PLAN</name>
<keyword evidence="2 7" id="KW-0812">Transmembrane</keyword>
<dbReference type="Proteomes" id="UP000319976">
    <property type="component" value="Chromosome"/>
</dbReference>
<dbReference type="KEGG" id="chya:V22_25570"/>
<dbReference type="Pfam" id="PF01103">
    <property type="entry name" value="Omp85"/>
    <property type="match status" value="1"/>
</dbReference>
<evidence type="ECO:0000256" key="6">
    <source>
        <dbReference type="SAM" id="MobiDB-lite"/>
    </source>
</evidence>
<dbReference type="PANTHER" id="PTHR12815">
    <property type="entry name" value="SORTING AND ASSEMBLY MACHINERY SAMM50 PROTEIN FAMILY MEMBER"/>
    <property type="match status" value="1"/>
</dbReference>
<keyword evidence="4 7" id="KW-0472">Membrane</keyword>
<keyword evidence="5" id="KW-0998">Cell outer membrane</keyword>
<feature type="compositionally biased region" description="Polar residues" evidence="6">
    <location>
        <begin position="496"/>
        <end position="517"/>
    </location>
</feature>
<evidence type="ECO:0000256" key="4">
    <source>
        <dbReference type="ARBA" id="ARBA00023136"/>
    </source>
</evidence>
<evidence type="ECO:0000256" key="7">
    <source>
        <dbReference type="SAM" id="Phobius"/>
    </source>
</evidence>
<dbReference type="GO" id="GO:0019867">
    <property type="term" value="C:outer membrane"/>
    <property type="evidence" value="ECO:0007669"/>
    <property type="project" value="InterPro"/>
</dbReference>
<evidence type="ECO:0000256" key="2">
    <source>
        <dbReference type="ARBA" id="ARBA00022692"/>
    </source>
</evidence>
<organism evidence="9 10">
    <name type="scientific">Calycomorphotria hydatis</name>
    <dbReference type="NCBI Taxonomy" id="2528027"/>
    <lineage>
        <taxon>Bacteria</taxon>
        <taxon>Pseudomonadati</taxon>
        <taxon>Planctomycetota</taxon>
        <taxon>Planctomycetia</taxon>
        <taxon>Planctomycetales</taxon>
        <taxon>Planctomycetaceae</taxon>
        <taxon>Calycomorphotria</taxon>
    </lineage>
</organism>
<comment type="subcellular location">
    <subcellularLocation>
        <location evidence="1">Membrane</location>
    </subcellularLocation>
</comment>
<feature type="region of interest" description="Disordered" evidence="6">
    <location>
        <begin position="496"/>
        <end position="525"/>
    </location>
</feature>
<feature type="transmembrane region" description="Helical" evidence="7">
    <location>
        <begin position="21"/>
        <end position="38"/>
    </location>
</feature>
<evidence type="ECO:0000256" key="1">
    <source>
        <dbReference type="ARBA" id="ARBA00004370"/>
    </source>
</evidence>
<evidence type="ECO:0000256" key="5">
    <source>
        <dbReference type="ARBA" id="ARBA00023237"/>
    </source>
</evidence>
<dbReference type="PROSITE" id="PS51779">
    <property type="entry name" value="POTRA"/>
    <property type="match status" value="3"/>
</dbReference>
<feature type="domain" description="POTRA" evidence="8">
    <location>
        <begin position="203"/>
        <end position="287"/>
    </location>
</feature>
<sequence length="1043" mass="114831">MAGVMDDTRNTDAVTTWMSRAAYIPFIILAVLCWVPIVNAEETDFSTTQLGEPLAAVRVHGNVTIPSSEIMQHIESRPGRPVTPSKVTADVKALHATRWFASVSPRVEFSEAGPVLTFNVVEKPILRRVAYIGNDKISTKELTALTGLRPGHAYDVLINREAVRRIKQLYLEKGFAFAEVALEKGDAISDREAIFRIKEGPKVRVTKVRINGNKIASDARLKTKLQTEVAWFGMFRGQYDPSTIPNDVAVLTRYYHDLGFFDVRIDQQVTFSDDKSSVTIDYNINEGTRYKIRSIELVGNRVVGQEELLLEENQKSGKYFLRRLVNEDLEGMREVYGNLGRLYATVEAVPRFIDEPGLIDLVYRIDEDKPYIVRNIYVDIDGDHPHTKANVARNSMVLSPGDYADPNLIRRSKSRLEGIPAFAAGTGGGVKIDIRRVEEEGGNPSVFRGQSNDPGYVGEVDLQVYGNTPSGYRQQNPFVQSEADQAEKTQNGFRSWNPFLNSHGQGSSKQPATQQTPGRAAVMPTGAASATRFPAAANGNQLETMQAGTRFRPENPFVGNTAQPQLAGSHYQRKPNPFATEPESVTVAQNNAQPYVPGVNRKERPVQTVPVNSGPVVQTSSKSNGEAPGRVAFAAAEPQVSTADASYSGSEVPAQTVQQTGALGPFAEPNPLFGGTAQGDPFSDIPEPGFVDLLVNAREAQTGRLMFGAAVNSNSGVLGNIVLEEQNFDIFRWPTSPSDLWNGHAFRGGGQRFRLEAVPGQDVSRYIISWSDPFFLDTDFSFGLSGFYFRRFYDYWDERRGGGRINLGRQISPYLSVGLISRIEEVNVSNPAVPTPQDLTDVLGSNFLFTVGGMVRYDTRDSAINPTEGYLAELTYTQGLTEYSYPRVDAELTNYYTVWSRPDGSGKHVLGMRGQLGYTGDDTPIFERYFAGGFQTFRGFDFRGVGPRENGVTIGGQFLALGTLEYTVPLLANDSVSGVAFTDFGTVEEDVSLDNFRVSVGGGIRIRVPALGPVPLAFDFAYPIVKAPFDEKQIFSFYVGIQR</sequence>
<keyword evidence="7" id="KW-1133">Transmembrane helix</keyword>
<dbReference type="AlphaFoldDB" id="A0A517TAA7"/>
<dbReference type="InterPro" id="IPR010827">
    <property type="entry name" value="BamA/TamA_POTRA"/>
</dbReference>
<dbReference type="InterPro" id="IPR000184">
    <property type="entry name" value="Bac_surfAg_D15"/>
</dbReference>
<proteinExistence type="predicted"/>
<evidence type="ECO:0000259" key="8">
    <source>
        <dbReference type="PROSITE" id="PS51779"/>
    </source>
</evidence>
<evidence type="ECO:0000313" key="9">
    <source>
        <dbReference type="EMBL" id="QDT65308.1"/>
    </source>
</evidence>
<keyword evidence="3" id="KW-0732">Signal</keyword>
<reference evidence="9 10" key="1">
    <citation type="submission" date="2019-02" db="EMBL/GenBank/DDBJ databases">
        <title>Deep-cultivation of Planctomycetes and their phenomic and genomic characterization uncovers novel biology.</title>
        <authorList>
            <person name="Wiegand S."/>
            <person name="Jogler M."/>
            <person name="Boedeker C."/>
            <person name="Pinto D."/>
            <person name="Vollmers J."/>
            <person name="Rivas-Marin E."/>
            <person name="Kohn T."/>
            <person name="Peeters S.H."/>
            <person name="Heuer A."/>
            <person name="Rast P."/>
            <person name="Oberbeckmann S."/>
            <person name="Bunk B."/>
            <person name="Jeske O."/>
            <person name="Meyerdierks A."/>
            <person name="Storesund J.E."/>
            <person name="Kallscheuer N."/>
            <person name="Luecker S."/>
            <person name="Lage O.M."/>
            <person name="Pohl T."/>
            <person name="Merkel B.J."/>
            <person name="Hornburger P."/>
            <person name="Mueller R.-W."/>
            <person name="Bruemmer F."/>
            <person name="Labrenz M."/>
            <person name="Spormann A.M."/>
            <person name="Op den Camp H."/>
            <person name="Overmann J."/>
            <person name="Amann R."/>
            <person name="Jetten M.S.M."/>
            <person name="Mascher T."/>
            <person name="Medema M.H."/>
            <person name="Devos D.P."/>
            <person name="Kaster A.-K."/>
            <person name="Ovreas L."/>
            <person name="Rohde M."/>
            <person name="Galperin M.Y."/>
            <person name="Jogler C."/>
        </authorList>
    </citation>
    <scope>NUCLEOTIDE SEQUENCE [LARGE SCALE GENOMIC DNA]</scope>
    <source>
        <strain evidence="9 10">V22</strain>
    </source>
</reference>
<gene>
    <name evidence="9" type="primary">bamA</name>
    <name evidence="9" type="ORF">V22_25570</name>
</gene>
<dbReference type="OrthoDB" id="231360at2"/>
<keyword evidence="10" id="KW-1185">Reference proteome</keyword>
<feature type="domain" description="POTRA" evidence="8">
    <location>
        <begin position="290"/>
        <end position="368"/>
    </location>
</feature>
<feature type="domain" description="POTRA" evidence="8">
    <location>
        <begin position="52"/>
        <end position="123"/>
    </location>
</feature>
<dbReference type="Gene3D" id="3.10.20.310">
    <property type="entry name" value="membrane protein fhac"/>
    <property type="match status" value="5"/>
</dbReference>
<evidence type="ECO:0000313" key="10">
    <source>
        <dbReference type="Proteomes" id="UP000319976"/>
    </source>
</evidence>
<dbReference type="RefSeq" id="WP_145263191.1">
    <property type="nucleotide sequence ID" value="NZ_CP036316.1"/>
</dbReference>
<feature type="region of interest" description="Disordered" evidence="6">
    <location>
        <begin position="560"/>
        <end position="579"/>
    </location>
</feature>
<accession>A0A517TAA7</accession>
<dbReference type="InterPro" id="IPR034746">
    <property type="entry name" value="POTRA"/>
</dbReference>
<evidence type="ECO:0000256" key="3">
    <source>
        <dbReference type="ARBA" id="ARBA00022729"/>
    </source>
</evidence>
<dbReference type="Pfam" id="PF07244">
    <property type="entry name" value="POTRA"/>
    <property type="match status" value="4"/>
</dbReference>
<dbReference type="EMBL" id="CP036316">
    <property type="protein sequence ID" value="QDT65308.1"/>
    <property type="molecule type" value="Genomic_DNA"/>
</dbReference>
<dbReference type="InterPro" id="IPR039910">
    <property type="entry name" value="D15-like"/>
</dbReference>
<protein>
    <submittedName>
        <fullName evidence="9">Outer membrane protein assembly factor BamA</fullName>
    </submittedName>
</protein>